<dbReference type="Proteomes" id="UP000814128">
    <property type="component" value="Unassembled WGS sequence"/>
</dbReference>
<reference evidence="1" key="1">
    <citation type="submission" date="2021-02" db="EMBL/GenBank/DDBJ databases">
        <authorList>
            <consortium name="DOE Joint Genome Institute"/>
            <person name="Ahrendt S."/>
            <person name="Looney B.P."/>
            <person name="Miyauchi S."/>
            <person name="Morin E."/>
            <person name="Drula E."/>
            <person name="Courty P.E."/>
            <person name="Chicoki N."/>
            <person name="Fauchery L."/>
            <person name="Kohler A."/>
            <person name="Kuo A."/>
            <person name="Labutti K."/>
            <person name="Pangilinan J."/>
            <person name="Lipzen A."/>
            <person name="Riley R."/>
            <person name="Andreopoulos W."/>
            <person name="He G."/>
            <person name="Johnson J."/>
            <person name="Barry K.W."/>
            <person name="Grigoriev I.V."/>
            <person name="Nagy L."/>
            <person name="Hibbett D."/>
            <person name="Henrissat B."/>
            <person name="Matheny P.B."/>
            <person name="Labbe J."/>
            <person name="Martin F."/>
        </authorList>
    </citation>
    <scope>NUCLEOTIDE SEQUENCE</scope>
    <source>
        <strain evidence="1">EC-137</strain>
    </source>
</reference>
<accession>A0ACB8QTX4</accession>
<sequence length="521" mass="55947">MTSEWPQKHTLHATPSLSQEDSHSRANINVCTIDILPLQHAERDVSFLLRAYTICSIFASLSSFCFGFDTGSIGPIISMDQFTRDFNGTTEPMIQGLVVSSILITASLASAAAGLLSDRISRTRTFALGGAVFCAGSILSAAATSLSMLFAGRAVAGVGEGLFMSTVTVYVLEIAPTSVRGRLSCTAQLFATLGIASGYFTAYGTVHIPSSLAWRLLFTLQSVVAGLFAAGALLLPHSPRWLAHVGRTADADRAWERLGYTAAEVEKELEVQQREEREEAAAAAEQRGGSTLRMLFAHDVRRRTLLGVFLMAMQQACGIDGVLYYAPVLFRQAGLSSTTAAFLASGVSGLLNIACTVITQIFTDKWGRRPSMIRGGSVIATCMLLIGTLYASGATARPVGRWAVIALIYIFIVAFAMSWAVVNRIYCSEIQPMHTRAAATSLGQCANWVVNWVIAFSTPLFLARSSSGPYFLFGACALLTVAVCALFQPESRGVSLEALDGVFEVSPWRKMLKGAQRRLVA</sequence>
<gene>
    <name evidence="1" type="ORF">K488DRAFT_77004</name>
</gene>
<proteinExistence type="predicted"/>
<dbReference type="EMBL" id="MU273493">
    <property type="protein sequence ID" value="KAI0034891.1"/>
    <property type="molecule type" value="Genomic_DNA"/>
</dbReference>
<evidence type="ECO:0000313" key="1">
    <source>
        <dbReference type="EMBL" id="KAI0034891.1"/>
    </source>
</evidence>
<keyword evidence="2" id="KW-1185">Reference proteome</keyword>
<organism evidence="1 2">
    <name type="scientific">Vararia minispora EC-137</name>
    <dbReference type="NCBI Taxonomy" id="1314806"/>
    <lineage>
        <taxon>Eukaryota</taxon>
        <taxon>Fungi</taxon>
        <taxon>Dikarya</taxon>
        <taxon>Basidiomycota</taxon>
        <taxon>Agaricomycotina</taxon>
        <taxon>Agaricomycetes</taxon>
        <taxon>Russulales</taxon>
        <taxon>Lachnocladiaceae</taxon>
        <taxon>Vararia</taxon>
    </lineage>
</organism>
<evidence type="ECO:0000313" key="2">
    <source>
        <dbReference type="Proteomes" id="UP000814128"/>
    </source>
</evidence>
<comment type="caution">
    <text evidence="1">The sequence shown here is derived from an EMBL/GenBank/DDBJ whole genome shotgun (WGS) entry which is preliminary data.</text>
</comment>
<protein>
    <submittedName>
        <fullName evidence="1">General substrate transporter</fullName>
    </submittedName>
</protein>
<reference evidence="1" key="2">
    <citation type="journal article" date="2022" name="New Phytol.">
        <title>Evolutionary transition to the ectomycorrhizal habit in the genomes of a hyperdiverse lineage of mushroom-forming fungi.</title>
        <authorList>
            <person name="Looney B."/>
            <person name="Miyauchi S."/>
            <person name="Morin E."/>
            <person name="Drula E."/>
            <person name="Courty P.E."/>
            <person name="Kohler A."/>
            <person name="Kuo A."/>
            <person name="LaButti K."/>
            <person name="Pangilinan J."/>
            <person name="Lipzen A."/>
            <person name="Riley R."/>
            <person name="Andreopoulos W."/>
            <person name="He G."/>
            <person name="Johnson J."/>
            <person name="Nolan M."/>
            <person name="Tritt A."/>
            <person name="Barry K.W."/>
            <person name="Grigoriev I.V."/>
            <person name="Nagy L.G."/>
            <person name="Hibbett D."/>
            <person name="Henrissat B."/>
            <person name="Matheny P.B."/>
            <person name="Labbe J."/>
            <person name="Martin F.M."/>
        </authorList>
    </citation>
    <scope>NUCLEOTIDE SEQUENCE</scope>
    <source>
        <strain evidence="1">EC-137</strain>
    </source>
</reference>
<name>A0ACB8QTX4_9AGAM</name>